<dbReference type="InterPro" id="IPR011250">
    <property type="entry name" value="OMP/PagP_B-barrel"/>
</dbReference>
<evidence type="ECO:0000313" key="2">
    <source>
        <dbReference type="Proteomes" id="UP000309544"/>
    </source>
</evidence>
<keyword evidence="2" id="KW-1185">Reference proteome</keyword>
<accession>A0A5C4S4Q6</accession>
<dbReference type="RefSeq" id="WP_139626012.1">
    <property type="nucleotide sequence ID" value="NZ_VDCI01000001.1"/>
</dbReference>
<dbReference type="Pfam" id="PF09411">
    <property type="entry name" value="PagL"/>
    <property type="match status" value="1"/>
</dbReference>
<dbReference type="AlphaFoldDB" id="A0A5C4S4Q6"/>
<name>A0A5C4S4Q6_PROVB</name>
<reference evidence="1 2" key="1">
    <citation type="submission" date="2019-05" db="EMBL/GenBank/DDBJ databases">
        <title>Draft Whole-Genome sequence of the green sulfur bacterium Prosthecochloris vibrioformis DSM 260.</title>
        <authorList>
            <person name="Meyer T.E."/>
            <person name="Kyndt J.A."/>
        </authorList>
    </citation>
    <scope>NUCLEOTIDE SEQUENCE [LARGE SCALE GENOMIC DNA]</scope>
    <source>
        <strain evidence="1 2">DSM 260</strain>
    </source>
</reference>
<dbReference type="Gene3D" id="2.40.160.20">
    <property type="match status" value="1"/>
</dbReference>
<dbReference type="EMBL" id="VDCI01000001">
    <property type="protein sequence ID" value="TNJ37701.1"/>
    <property type="molecule type" value="Genomic_DNA"/>
</dbReference>
<sequence>MNKQAGCGIVSFFLFVLLCLPSWLYAAGRVHLSELGISTGYASGEHRPEGGDFHVTSFALRAGFDLGSLQCSFDPFVNAIDADESGVEAGLTVFLRYFERLGGKVSVFGEIGSGPMYLGIDTREQGDAGFNFLNLFGAGFRYHISHSLSLDLAGRYRHLSHAGLRDNDNLGMDSWGFSTGIYLGY</sequence>
<protein>
    <submittedName>
        <fullName evidence="1">Acyloxyacyl hydrolase</fullName>
    </submittedName>
</protein>
<evidence type="ECO:0000313" key="1">
    <source>
        <dbReference type="EMBL" id="TNJ37701.1"/>
    </source>
</evidence>
<comment type="caution">
    <text evidence="1">The sequence shown here is derived from an EMBL/GenBank/DDBJ whole genome shotgun (WGS) entry which is preliminary data.</text>
</comment>
<keyword evidence="1" id="KW-0378">Hydrolase</keyword>
<dbReference type="Proteomes" id="UP000309544">
    <property type="component" value="Unassembled WGS sequence"/>
</dbReference>
<gene>
    <name evidence="1" type="ORF">FGF68_00535</name>
</gene>
<proteinExistence type="predicted"/>
<dbReference type="SUPFAM" id="SSF56925">
    <property type="entry name" value="OMPA-like"/>
    <property type="match status" value="1"/>
</dbReference>
<dbReference type="InterPro" id="IPR018550">
    <property type="entry name" value="Lipid-A_deacylase-rel"/>
</dbReference>
<dbReference type="GO" id="GO:0016787">
    <property type="term" value="F:hydrolase activity"/>
    <property type="evidence" value="ECO:0007669"/>
    <property type="project" value="UniProtKB-KW"/>
</dbReference>
<organism evidence="1 2">
    <name type="scientific">Prosthecochloris vibrioformis</name>
    <name type="common">Chlorobium vibrioforme</name>
    <dbReference type="NCBI Taxonomy" id="1098"/>
    <lineage>
        <taxon>Bacteria</taxon>
        <taxon>Pseudomonadati</taxon>
        <taxon>Chlorobiota</taxon>
        <taxon>Chlorobiia</taxon>
        <taxon>Chlorobiales</taxon>
        <taxon>Chlorobiaceae</taxon>
        <taxon>Prosthecochloris</taxon>
    </lineage>
</organism>